<evidence type="ECO:0000313" key="9">
    <source>
        <dbReference type="EMBL" id="KGQ02953.1"/>
    </source>
</evidence>
<feature type="compositionally biased region" description="Polar residues" evidence="6">
    <location>
        <begin position="169"/>
        <end position="190"/>
    </location>
</feature>
<dbReference type="GO" id="GO:0052851">
    <property type="term" value="F:ferric-chelate reductase (NADPH) activity"/>
    <property type="evidence" value="ECO:0007669"/>
    <property type="project" value="UniProtKB-EC"/>
</dbReference>
<dbReference type="Gene3D" id="3.40.50.80">
    <property type="entry name" value="Nucleotide-binding domain of ferredoxin-NADP reductase (FNR) module"/>
    <property type="match status" value="1"/>
</dbReference>
<dbReference type="SUPFAM" id="SSF63380">
    <property type="entry name" value="Riboflavin synthase domain-like"/>
    <property type="match status" value="1"/>
</dbReference>
<evidence type="ECO:0000256" key="7">
    <source>
        <dbReference type="SAM" id="Phobius"/>
    </source>
</evidence>
<keyword evidence="7 9" id="KW-0812">Transmembrane</keyword>
<dbReference type="GO" id="GO:0015677">
    <property type="term" value="P:copper ion import"/>
    <property type="evidence" value="ECO:0007669"/>
    <property type="project" value="TreeGrafter"/>
</dbReference>
<keyword evidence="3" id="KW-0813">Transport</keyword>
<dbReference type="InterPro" id="IPR017938">
    <property type="entry name" value="Riboflavin_synthase-like_b-brl"/>
</dbReference>
<evidence type="ECO:0000256" key="3">
    <source>
        <dbReference type="ARBA" id="ARBA00022448"/>
    </source>
</evidence>
<dbReference type="InterPro" id="IPR017927">
    <property type="entry name" value="FAD-bd_FR_type"/>
</dbReference>
<feature type="transmembrane region" description="Helical" evidence="7">
    <location>
        <begin position="469"/>
        <end position="488"/>
    </location>
</feature>
<accession>A0A0A2V631</accession>
<dbReference type="PANTHER" id="PTHR32361">
    <property type="entry name" value="FERRIC/CUPRIC REDUCTASE TRANSMEMBRANE COMPONENT"/>
    <property type="match status" value="1"/>
</dbReference>
<comment type="catalytic activity">
    <reaction evidence="5">
        <text>2 a Fe(II)-siderophore + NADP(+) + H(+) = 2 a Fe(III)-siderophore + NADPH</text>
        <dbReference type="Rhea" id="RHEA:28795"/>
        <dbReference type="Rhea" id="RHEA-COMP:11342"/>
        <dbReference type="Rhea" id="RHEA-COMP:11344"/>
        <dbReference type="ChEBI" id="CHEBI:15378"/>
        <dbReference type="ChEBI" id="CHEBI:29033"/>
        <dbReference type="ChEBI" id="CHEBI:29034"/>
        <dbReference type="ChEBI" id="CHEBI:57783"/>
        <dbReference type="ChEBI" id="CHEBI:58349"/>
        <dbReference type="EC" id="1.16.1.9"/>
    </reaction>
</comment>
<feature type="transmembrane region" description="Helical" evidence="7">
    <location>
        <begin position="436"/>
        <end position="457"/>
    </location>
</feature>
<feature type="domain" description="FAD-binding FR-type" evidence="8">
    <location>
        <begin position="567"/>
        <end position="675"/>
    </location>
</feature>
<dbReference type="EMBL" id="ANFO01001309">
    <property type="protein sequence ID" value="KGQ02953.1"/>
    <property type="molecule type" value="Genomic_DNA"/>
</dbReference>
<dbReference type="InterPro" id="IPR039261">
    <property type="entry name" value="FNR_nucleotide-bd"/>
</dbReference>
<dbReference type="AlphaFoldDB" id="A0A0A2V631"/>
<evidence type="ECO:0000256" key="2">
    <source>
        <dbReference type="ARBA" id="ARBA00012668"/>
    </source>
</evidence>
<feature type="region of interest" description="Disordered" evidence="6">
    <location>
        <begin position="63"/>
        <end position="97"/>
    </location>
</feature>
<dbReference type="Proteomes" id="UP000030106">
    <property type="component" value="Unassembled WGS sequence"/>
</dbReference>
<evidence type="ECO:0000256" key="5">
    <source>
        <dbReference type="ARBA" id="ARBA00048483"/>
    </source>
</evidence>
<evidence type="ECO:0000256" key="6">
    <source>
        <dbReference type="SAM" id="MobiDB-lite"/>
    </source>
</evidence>
<dbReference type="CDD" id="cd06186">
    <property type="entry name" value="NOX_Duox_like_FAD_NADP"/>
    <property type="match status" value="1"/>
</dbReference>
<dbReference type="GO" id="GO:0005886">
    <property type="term" value="C:plasma membrane"/>
    <property type="evidence" value="ECO:0007669"/>
    <property type="project" value="UniProtKB-SubCell"/>
</dbReference>
<feature type="region of interest" description="Disordered" evidence="6">
    <location>
        <begin position="168"/>
        <end position="190"/>
    </location>
</feature>
<name>A0A0A2V631_BEABA</name>
<dbReference type="GO" id="GO:0006879">
    <property type="term" value="P:intracellular iron ion homeostasis"/>
    <property type="evidence" value="ECO:0007669"/>
    <property type="project" value="TreeGrafter"/>
</dbReference>
<gene>
    <name evidence="9" type="ORF">BBAD15_g11827</name>
</gene>
<dbReference type="InterPro" id="IPR051410">
    <property type="entry name" value="Ferric/Cupric_Reductase"/>
</dbReference>
<feature type="transmembrane region" description="Helical" evidence="7">
    <location>
        <begin position="547"/>
        <end position="569"/>
    </location>
</feature>
<proteinExistence type="predicted"/>
<feature type="region of interest" description="Disordered" evidence="6">
    <location>
        <begin position="127"/>
        <end position="150"/>
    </location>
</feature>
<evidence type="ECO:0000259" key="8">
    <source>
        <dbReference type="PROSITE" id="PS51384"/>
    </source>
</evidence>
<dbReference type="PANTHER" id="PTHR32361:SF26">
    <property type="entry name" value="FAD-BINDING 8 DOMAIN-CONTAINING PROTEIN-RELATED"/>
    <property type="match status" value="1"/>
</dbReference>
<comment type="caution">
    <text evidence="9">The sequence shown here is derived from an EMBL/GenBank/DDBJ whole genome shotgun (WGS) entry which is preliminary data.</text>
</comment>
<protein>
    <recommendedName>
        <fullName evidence="2">ferric-chelate reductase (NADPH)</fullName>
        <ecNumber evidence="2">1.16.1.9</ecNumber>
    </recommendedName>
</protein>
<dbReference type="GO" id="GO:0006826">
    <property type="term" value="P:iron ion transport"/>
    <property type="evidence" value="ECO:0007669"/>
    <property type="project" value="TreeGrafter"/>
</dbReference>
<keyword evidence="7" id="KW-0472">Membrane</keyword>
<keyword evidence="7" id="KW-1133">Transmembrane helix</keyword>
<dbReference type="PROSITE" id="PS51384">
    <property type="entry name" value="FAD_FR"/>
    <property type="match status" value="1"/>
</dbReference>
<comment type="subcellular location">
    <subcellularLocation>
        <location evidence="1">Cell membrane</location>
        <topology evidence="1">Multi-pass membrane protein</topology>
    </subcellularLocation>
</comment>
<keyword evidence="4" id="KW-1003">Cell membrane</keyword>
<dbReference type="Pfam" id="PF08022">
    <property type="entry name" value="FAD_binding_8"/>
    <property type="match status" value="1"/>
</dbReference>
<sequence>MAGSSNTGTTALPVHRRIIFKIVQALMHAINRNQAEVAACLAALPDSVPLIYSVLPSAEPGSLPTPALEAVHTTDESSSDEPPSPENSPAKSKKPDNAYERAVAIANRLPLELGSADVLSELQHDLQRERARAHHNAQQRQRANPEPMLQSAEEAGTHFENLEDHYRNLQPSSPLKTAAESTTKQNTHIQSPRNLLENIYRPLLRKACRERGLQAKWKALMHQQSFWEQLATACGGAGVLLLLPAEFQKEHARRLKIEDRATLFTSIAARHPNLKYDITVLTDLLTYYYYNKVLPEWQISLENLPEADIATRRQRGLRELVHFDEDAATPPNTQSLNSLIDPSMLDYEYTEDQPMEFTPFSSGHGQVFTPPSSEAVEEGLGIASGVDESMQEPTCTGMYTGMPGWRSESGFGDTTMSVVDFLTGKQYMNAMYESTLLYSIAFGAFFGPCLSMLADVLNLSLHSCRRLHASLGTLAVVLAMLHAILAGATTGKLNLQMPKDTFALVFMPLLLRNARYEVALRLHQTLAFALPYALWRHIRSGKLFPSLYICIGGALFLISAIISLGSVLYRNSAGLSLAQISFVNGTTQIRLRLSRPLKVRAGQYINLWVPSVSLWSFAQIHPFVVMSWSQKPQEHLDLFIEPRRGFTKDLLTLAEHGPTTSMAWFSGPHGKPFHISRYENVVMLATESGIAAHLPYLKKLVHHQRSHETPVRRVHLIWQMERRDGGIAAQKLLTEALAEDKLNGQHAKA</sequence>
<organism evidence="9 10">
    <name type="scientific">Beauveria bassiana D1-5</name>
    <dbReference type="NCBI Taxonomy" id="1245745"/>
    <lineage>
        <taxon>Eukaryota</taxon>
        <taxon>Fungi</taxon>
        <taxon>Dikarya</taxon>
        <taxon>Ascomycota</taxon>
        <taxon>Pezizomycotina</taxon>
        <taxon>Sordariomycetes</taxon>
        <taxon>Hypocreomycetidae</taxon>
        <taxon>Hypocreales</taxon>
        <taxon>Cordycipitaceae</taxon>
        <taxon>Beauveria</taxon>
    </lineage>
</organism>
<dbReference type="STRING" id="1245745.A0A0A2V631"/>
<dbReference type="InterPro" id="IPR013112">
    <property type="entry name" value="FAD-bd_8"/>
</dbReference>
<evidence type="ECO:0000256" key="4">
    <source>
        <dbReference type="ARBA" id="ARBA00022475"/>
    </source>
</evidence>
<evidence type="ECO:0000256" key="1">
    <source>
        <dbReference type="ARBA" id="ARBA00004651"/>
    </source>
</evidence>
<dbReference type="HOGENOM" id="CLU_371298_0_0_1"/>
<dbReference type="EC" id="1.16.1.9" evidence="2"/>
<evidence type="ECO:0000313" key="10">
    <source>
        <dbReference type="Proteomes" id="UP000030106"/>
    </source>
</evidence>
<dbReference type="SUPFAM" id="SSF52343">
    <property type="entry name" value="Ferredoxin reductase-like, C-terminal NADP-linked domain"/>
    <property type="match status" value="1"/>
</dbReference>
<reference evidence="9 10" key="1">
    <citation type="submission" date="2012-10" db="EMBL/GenBank/DDBJ databases">
        <title>Genome sequencing and analysis of entomopathogenic fungi Beauveria bassiana D1-5.</title>
        <authorList>
            <person name="Li Q."/>
            <person name="Wang L."/>
            <person name="Zhang Z."/>
            <person name="Wang Q."/>
            <person name="Ren J."/>
            <person name="Wang M."/>
            <person name="Xu W."/>
            <person name="Wang J."/>
            <person name="Lu Y."/>
            <person name="Du Q."/>
            <person name="Sun Z."/>
        </authorList>
    </citation>
    <scope>NUCLEOTIDE SEQUENCE [LARGE SCALE GENOMIC DNA]</scope>
    <source>
        <strain evidence="9 10">D1-5</strain>
    </source>
</reference>